<gene>
    <name evidence="2" type="ORF">AVDCRST_MAG05-1507</name>
</gene>
<feature type="compositionally biased region" description="Low complexity" evidence="1">
    <location>
        <begin position="26"/>
        <end position="39"/>
    </location>
</feature>
<dbReference type="EMBL" id="CADCVM010000168">
    <property type="protein sequence ID" value="CAA9484657.1"/>
    <property type="molecule type" value="Genomic_DNA"/>
</dbReference>
<organism evidence="2">
    <name type="scientific">uncultured Rubrobacteraceae bacterium</name>
    <dbReference type="NCBI Taxonomy" id="349277"/>
    <lineage>
        <taxon>Bacteria</taxon>
        <taxon>Bacillati</taxon>
        <taxon>Actinomycetota</taxon>
        <taxon>Rubrobacteria</taxon>
        <taxon>Rubrobacterales</taxon>
        <taxon>Rubrobacteraceae</taxon>
        <taxon>environmental samples</taxon>
    </lineage>
</organism>
<sequence>GLSAGFPVAVPSRGRGLPQRRPRPPGSTSRPPRAAGAPRSRPRRPAPGDHRGDDEEVGGGV</sequence>
<name>A0A6J4S4E6_9ACTN</name>
<feature type="region of interest" description="Disordered" evidence="1">
    <location>
        <begin position="1"/>
        <end position="61"/>
    </location>
</feature>
<dbReference type="AlphaFoldDB" id="A0A6J4S4E6"/>
<reference evidence="2" key="1">
    <citation type="submission" date="2020-02" db="EMBL/GenBank/DDBJ databases">
        <authorList>
            <person name="Meier V. D."/>
        </authorList>
    </citation>
    <scope>NUCLEOTIDE SEQUENCE</scope>
    <source>
        <strain evidence="2">AVDCRST_MAG05</strain>
    </source>
</reference>
<evidence type="ECO:0000256" key="1">
    <source>
        <dbReference type="SAM" id="MobiDB-lite"/>
    </source>
</evidence>
<accession>A0A6J4S4E6</accession>
<proteinExistence type="predicted"/>
<protein>
    <submittedName>
        <fullName evidence="2">Uncharacterized protein</fullName>
    </submittedName>
</protein>
<feature type="non-terminal residue" evidence="2">
    <location>
        <position position="1"/>
    </location>
</feature>
<evidence type="ECO:0000313" key="2">
    <source>
        <dbReference type="EMBL" id="CAA9484657.1"/>
    </source>
</evidence>
<feature type="non-terminal residue" evidence="2">
    <location>
        <position position="61"/>
    </location>
</feature>